<dbReference type="Proteomes" id="UP000019141">
    <property type="component" value="Unassembled WGS sequence"/>
</dbReference>
<keyword evidence="1" id="KW-0802">TPR repeat</keyword>
<proteinExistence type="predicted"/>
<evidence type="ECO:0000313" key="4">
    <source>
        <dbReference type="Proteomes" id="UP000019141"/>
    </source>
</evidence>
<dbReference type="SMART" id="SM00028">
    <property type="entry name" value="TPR"/>
    <property type="match status" value="2"/>
</dbReference>
<dbReference type="Pfam" id="PF13432">
    <property type="entry name" value="TPR_16"/>
    <property type="match status" value="1"/>
</dbReference>
<evidence type="ECO:0000256" key="2">
    <source>
        <dbReference type="SAM" id="Phobius"/>
    </source>
</evidence>
<dbReference type="Gene3D" id="1.25.40.10">
    <property type="entry name" value="Tetratricopeptide repeat domain"/>
    <property type="match status" value="1"/>
</dbReference>
<name>W4LN00_ENTF1</name>
<sequence>MHEKPTLKGPKKFLFWGIVLIIPFCFVAAIEGVARFFIAIPVGDDPFLNIGAIPSFFDTTRINGKPHYRVVHSTAYRSRNIVFPVEKDKNTLRIFCLGGSASAGWPHPKSEIYSAYLEQALQVAYPDRDIEVVNISAHAYASYRIKMIFENVIEYDPDLIVIYSGNNEFLERRTYLKHRVQVAQAEHLANHSVAFRYAQFWYQKKLFPESSLSGLGRERIQYEMWSKVAKVTLTLRKDPEQFEYLKRHYHYNIEQIVKKSNHRGVPVVLVTVPTNVHDWYPNVSYHRLSGEDFAVWQTYFDQGQREILQNNPNKAIEALQKAIEMEPLHAESYFYLARAYEINNEPDHALKYYYQAKDLDYNPFRAISAFNRSLHDIATSHPHAYLADADQSMVAVSFPVAPGFDLFLDYVHPTKKGNLVIAETVFDTILDHRIFGEPSGATQFVYEPEPLEDGKLYDEHTDYVLQETILWLFGMMHQYEGMASLSLKYTGPDHPEIEFITRVKNVFPDYVELRKKKILGENIKAEEEQKIKDQVIHFYGNKANEYPRLSQETVDKIF</sequence>
<feature type="repeat" description="TPR" evidence="1">
    <location>
        <begin position="296"/>
        <end position="329"/>
    </location>
</feature>
<dbReference type="Gene3D" id="3.40.50.1110">
    <property type="entry name" value="SGNH hydrolase"/>
    <property type="match status" value="1"/>
</dbReference>
<accession>W4LN00</accession>
<evidence type="ECO:0000313" key="3">
    <source>
        <dbReference type="EMBL" id="ETW99332.1"/>
    </source>
</evidence>
<keyword evidence="4" id="KW-1185">Reference proteome</keyword>
<dbReference type="InterPro" id="IPR036514">
    <property type="entry name" value="SGNH_hydro_sf"/>
</dbReference>
<gene>
    <name evidence="3" type="ORF">ETSY1_15390</name>
</gene>
<keyword evidence="2" id="KW-0812">Transmembrane</keyword>
<dbReference type="InterPro" id="IPR051532">
    <property type="entry name" value="Ester_Hydrolysis_Enzymes"/>
</dbReference>
<keyword evidence="2" id="KW-0472">Membrane</keyword>
<feature type="repeat" description="TPR" evidence="1">
    <location>
        <begin position="330"/>
        <end position="363"/>
    </location>
</feature>
<feature type="transmembrane region" description="Helical" evidence="2">
    <location>
        <begin position="13"/>
        <end position="38"/>
    </location>
</feature>
<dbReference type="PATRIC" id="fig|1429438.4.peg.3051"/>
<dbReference type="HOGENOM" id="CLU_488078_0_0_7"/>
<evidence type="ECO:0000256" key="1">
    <source>
        <dbReference type="PROSITE-ProRule" id="PRU00339"/>
    </source>
</evidence>
<dbReference type="PROSITE" id="PS50005">
    <property type="entry name" value="TPR"/>
    <property type="match status" value="2"/>
</dbReference>
<reference evidence="3 4" key="1">
    <citation type="journal article" date="2014" name="Nature">
        <title>An environmental bacterial taxon with a large and distinct metabolic repertoire.</title>
        <authorList>
            <person name="Wilson M.C."/>
            <person name="Mori T."/>
            <person name="Ruckert C."/>
            <person name="Uria A.R."/>
            <person name="Helf M.J."/>
            <person name="Takada K."/>
            <person name="Gernert C."/>
            <person name="Steffens U.A."/>
            <person name="Heycke N."/>
            <person name="Schmitt S."/>
            <person name="Rinke C."/>
            <person name="Helfrich E.J."/>
            <person name="Brachmann A.O."/>
            <person name="Gurgui C."/>
            <person name="Wakimoto T."/>
            <person name="Kracht M."/>
            <person name="Crusemann M."/>
            <person name="Hentschel U."/>
            <person name="Abe I."/>
            <person name="Matsunaga S."/>
            <person name="Kalinowski J."/>
            <person name="Takeyama H."/>
            <person name="Piel J."/>
        </authorList>
    </citation>
    <scope>NUCLEOTIDE SEQUENCE [LARGE SCALE GENOMIC DNA]</scope>
    <source>
        <strain evidence="4">TSY1</strain>
    </source>
</reference>
<dbReference type="InterPro" id="IPR019734">
    <property type="entry name" value="TPR_rpt"/>
</dbReference>
<dbReference type="AlphaFoldDB" id="W4LN00"/>
<dbReference type="GO" id="GO:0004622">
    <property type="term" value="F:phosphatidylcholine lysophospholipase activity"/>
    <property type="evidence" value="ECO:0007669"/>
    <property type="project" value="TreeGrafter"/>
</dbReference>
<protein>
    <submittedName>
        <fullName evidence="3">Uncharacterized protein</fullName>
    </submittedName>
</protein>
<dbReference type="SUPFAM" id="SSF48452">
    <property type="entry name" value="TPR-like"/>
    <property type="match status" value="1"/>
</dbReference>
<dbReference type="SUPFAM" id="SSF52266">
    <property type="entry name" value="SGNH hydrolase"/>
    <property type="match status" value="1"/>
</dbReference>
<dbReference type="PANTHER" id="PTHR30383">
    <property type="entry name" value="THIOESTERASE 1/PROTEASE 1/LYSOPHOSPHOLIPASE L1"/>
    <property type="match status" value="1"/>
</dbReference>
<dbReference type="EMBL" id="AZHW01000459">
    <property type="protein sequence ID" value="ETW99332.1"/>
    <property type="molecule type" value="Genomic_DNA"/>
</dbReference>
<dbReference type="InterPro" id="IPR011990">
    <property type="entry name" value="TPR-like_helical_dom_sf"/>
</dbReference>
<dbReference type="PANTHER" id="PTHR30383:SF5">
    <property type="entry name" value="SGNH HYDROLASE-TYPE ESTERASE DOMAIN-CONTAINING PROTEIN"/>
    <property type="match status" value="1"/>
</dbReference>
<comment type="caution">
    <text evidence="3">The sequence shown here is derived from an EMBL/GenBank/DDBJ whole genome shotgun (WGS) entry which is preliminary data.</text>
</comment>
<organism evidence="3 4">
    <name type="scientific">Entotheonella factor</name>
    <dbReference type="NCBI Taxonomy" id="1429438"/>
    <lineage>
        <taxon>Bacteria</taxon>
        <taxon>Pseudomonadati</taxon>
        <taxon>Nitrospinota/Tectimicrobiota group</taxon>
        <taxon>Candidatus Tectimicrobiota</taxon>
        <taxon>Candidatus Entotheonellia</taxon>
        <taxon>Candidatus Entotheonellales</taxon>
        <taxon>Candidatus Entotheonellaceae</taxon>
        <taxon>Candidatus Entotheonella</taxon>
    </lineage>
</organism>
<keyword evidence="2" id="KW-1133">Transmembrane helix</keyword>